<evidence type="ECO:0000256" key="10">
    <source>
        <dbReference type="SAM" id="MobiDB-lite"/>
    </source>
</evidence>
<evidence type="ECO:0000313" key="13">
    <source>
        <dbReference type="EMBL" id="PWU88039.1"/>
    </source>
</evidence>
<comment type="catalytic activity">
    <reaction evidence="8">
        <text>L-seryl-[protein] + ATP = O-phospho-L-seryl-[protein] + ADP + H(+)</text>
        <dbReference type="Rhea" id="RHEA:17989"/>
        <dbReference type="Rhea" id="RHEA-COMP:9863"/>
        <dbReference type="Rhea" id="RHEA-COMP:11604"/>
        <dbReference type="ChEBI" id="CHEBI:15378"/>
        <dbReference type="ChEBI" id="CHEBI:29999"/>
        <dbReference type="ChEBI" id="CHEBI:30616"/>
        <dbReference type="ChEBI" id="CHEBI:83421"/>
        <dbReference type="ChEBI" id="CHEBI:456216"/>
        <dbReference type="EC" id="2.7.11.1"/>
    </reaction>
</comment>
<feature type="region of interest" description="Disordered" evidence="10">
    <location>
        <begin position="40"/>
        <end position="68"/>
    </location>
</feature>
<reference evidence="12" key="3">
    <citation type="submission" date="2020-04" db="EMBL/GenBank/DDBJ databases">
        <authorList>
            <person name="Diaz Viraque F."/>
        </authorList>
    </citation>
    <scope>NUCLEOTIDE SEQUENCE</scope>
    <source>
        <strain evidence="12">Berenice</strain>
    </source>
</reference>
<dbReference type="EC" id="2.7.11.1" evidence="1"/>
<evidence type="ECO:0000256" key="9">
    <source>
        <dbReference type="PROSITE-ProRule" id="PRU10141"/>
    </source>
</evidence>
<dbReference type="EMBL" id="JABDHM010000028">
    <property type="protein sequence ID" value="KAF5222276.1"/>
    <property type="molecule type" value="Genomic_DNA"/>
</dbReference>
<dbReference type="GO" id="GO:0004674">
    <property type="term" value="F:protein serine/threonine kinase activity"/>
    <property type="evidence" value="ECO:0007669"/>
    <property type="project" value="UniProtKB-KW"/>
</dbReference>
<evidence type="ECO:0000313" key="15">
    <source>
        <dbReference type="Proteomes" id="UP000583944"/>
    </source>
</evidence>
<comment type="catalytic activity">
    <reaction evidence="7">
        <text>L-threonyl-[protein] + ATP = O-phospho-L-threonyl-[protein] + ADP + H(+)</text>
        <dbReference type="Rhea" id="RHEA:46608"/>
        <dbReference type="Rhea" id="RHEA-COMP:11060"/>
        <dbReference type="Rhea" id="RHEA-COMP:11605"/>
        <dbReference type="ChEBI" id="CHEBI:15378"/>
        <dbReference type="ChEBI" id="CHEBI:30013"/>
        <dbReference type="ChEBI" id="CHEBI:30616"/>
        <dbReference type="ChEBI" id="CHEBI:61977"/>
        <dbReference type="ChEBI" id="CHEBI:456216"/>
        <dbReference type="EC" id="2.7.11.1"/>
    </reaction>
</comment>
<keyword evidence="6 9" id="KW-0067">ATP-binding</keyword>
<evidence type="ECO:0000256" key="6">
    <source>
        <dbReference type="ARBA" id="ARBA00022840"/>
    </source>
</evidence>
<evidence type="ECO:0000256" key="4">
    <source>
        <dbReference type="ARBA" id="ARBA00022741"/>
    </source>
</evidence>
<evidence type="ECO:0000256" key="5">
    <source>
        <dbReference type="ARBA" id="ARBA00022777"/>
    </source>
</evidence>
<dbReference type="PANTHER" id="PTHR47634">
    <property type="entry name" value="PROTEIN KINASE DOMAIN-CONTAINING PROTEIN-RELATED"/>
    <property type="match status" value="1"/>
</dbReference>
<dbReference type="VEuPathDB" id="TriTrypDB:C4B63_8g466"/>
<dbReference type="PROSITE" id="PS00107">
    <property type="entry name" value="PROTEIN_KINASE_ATP"/>
    <property type="match status" value="1"/>
</dbReference>
<evidence type="ECO:0000256" key="8">
    <source>
        <dbReference type="ARBA" id="ARBA00048679"/>
    </source>
</evidence>
<sequence>MSAGGEAYCSPIRRPIGCISADTSLRSPLGSWYSWARDQSRTGMSPVGSPQGRSFAVHSRPDDFTPRRASPVAANYASRMSGIGPMSPRYAIVARRRYQVMTADYPAYPQGTPTRILASHGGTYSSAFLNAGGVGSSARYSVKNASALAATSQSAQQSSLLDVVGVSRPSSAHPSHPQQTKQQPQKPKEPQKQRQIATPGQKVRVSRKEDDSIVTSSNDLSNTDDGITVPAKVSSPSPYPSSGVPRTATNQMRMSTPTEAFPDYKSIAVEPIPQQIVQKVSNPAPHCVQRASVQGTLQISSTMENSFLESSRCSDLNITPNRELPIHESLCITPHPKPTPAVYAARMYPTKQSTTVHRCLNGIPAPKAPPQPITAPGSTTPGTTPVPSDECSRSSTETLNLISRCARRASPVYNVISSFVSSRPLIEKFVLRWRNHYEENKNAYCEGGYMSVTPGKKLNSRYVVVQKLGWGEFSTVWLAYDTMHKTCGKLHQAFVALKIAKCDNTVSVSTQYEINLLRYIGMQASPFAPLTNLVDHFEVPGQYGSHVCMVMPLHGSNLLSIIDQMKAKKGLRSAQEIRLIKEIVASVLVGLQELDKLDVIHTDIKPENILCSLPDPKVLDVIETFCRRNKDRSAMVPYETVRDAISQGDPNHLVCLADFGLSVALKPPNGWDNSNESSESKLLLKSLIGKKREFPVEKPGTVTNLRGTMVQTREYRAPEIIIGLDFNTRTDLWSVGCMVFEIITGDFLMDPKRRTKNERMMDVEHLAMMMQLLGPIPDEIIRLRTRRDPKRPPPRYIHRYFNESGRFIYSEKYRLYPRRHLDRELETFLPTAEAQGAADFIMHCLSSYDPSRRPAVHDMLAHQWLSDVMGQRKC</sequence>
<dbReference type="VEuPathDB" id="TriTrypDB:TcCLB.503463.30"/>
<dbReference type="FunFam" id="3.30.200.20:FF:000955">
    <property type="entry name" value="Protein kinase, putative"/>
    <property type="match status" value="1"/>
</dbReference>
<dbReference type="AlphaFoldDB" id="A0A2V2UV83"/>
<evidence type="ECO:0000256" key="2">
    <source>
        <dbReference type="ARBA" id="ARBA00022527"/>
    </source>
</evidence>
<comment type="caution">
    <text evidence="13">The sequence shown here is derived from an EMBL/GenBank/DDBJ whole genome shotgun (WGS) entry which is preliminary data.</text>
</comment>
<dbReference type="PROSITE" id="PS00108">
    <property type="entry name" value="PROTEIN_KINASE_ST"/>
    <property type="match status" value="1"/>
</dbReference>
<dbReference type="SUPFAM" id="SSF56112">
    <property type="entry name" value="Protein kinase-like (PK-like)"/>
    <property type="match status" value="1"/>
</dbReference>
<dbReference type="GO" id="GO:0005524">
    <property type="term" value="F:ATP binding"/>
    <property type="evidence" value="ECO:0007669"/>
    <property type="project" value="UniProtKB-UniRule"/>
</dbReference>
<dbReference type="GO" id="GO:0050684">
    <property type="term" value="P:regulation of mRNA processing"/>
    <property type="evidence" value="ECO:0007669"/>
    <property type="project" value="TreeGrafter"/>
</dbReference>
<keyword evidence="5" id="KW-0418">Kinase</keyword>
<feature type="binding site" evidence="9">
    <location>
        <position position="498"/>
    </location>
    <ligand>
        <name>ATP</name>
        <dbReference type="ChEBI" id="CHEBI:30616"/>
    </ligand>
</feature>
<dbReference type="InterPro" id="IPR011009">
    <property type="entry name" value="Kinase-like_dom_sf"/>
</dbReference>
<dbReference type="GO" id="GO:0000245">
    <property type="term" value="P:spliceosomal complex assembly"/>
    <property type="evidence" value="ECO:0007669"/>
    <property type="project" value="TreeGrafter"/>
</dbReference>
<reference evidence="13 14" key="1">
    <citation type="journal article" date="2018" name="Microb. Genom.">
        <title>Expanding an expanded genome: long-read sequencing of Trypanosoma cruzi.</title>
        <authorList>
            <person name="Berna L."/>
            <person name="Rodriguez M."/>
            <person name="Chiribao M.L."/>
            <person name="Parodi-Talice A."/>
            <person name="Pita S."/>
            <person name="Rijo G."/>
            <person name="Alvarez-Valin F."/>
            <person name="Robello C."/>
        </authorList>
    </citation>
    <scope>NUCLEOTIDE SEQUENCE [LARGE SCALE GENOMIC DNA]</scope>
    <source>
        <strain evidence="13 14">TCC</strain>
    </source>
</reference>
<dbReference type="VEuPathDB" id="TriTrypDB:TcCL_NonESM00836"/>
<keyword evidence="3" id="KW-0808">Transferase</keyword>
<dbReference type="Gene3D" id="3.30.200.20">
    <property type="entry name" value="Phosphorylase Kinase, domain 1"/>
    <property type="match status" value="1"/>
</dbReference>
<feature type="region of interest" description="Disordered" evidence="10">
    <location>
        <begin position="365"/>
        <end position="393"/>
    </location>
</feature>
<name>A0A2V2UV83_TRYCR</name>
<dbReference type="Pfam" id="PF00069">
    <property type="entry name" value="Pkinase"/>
    <property type="match status" value="1"/>
</dbReference>
<evidence type="ECO:0000259" key="11">
    <source>
        <dbReference type="PROSITE" id="PS50011"/>
    </source>
</evidence>
<dbReference type="VEuPathDB" id="TriTrypDB:TcYC6_0056470"/>
<gene>
    <name evidence="13" type="ORF">C3747_447g13</name>
    <name evidence="12" type="ORF">ECC02_004557</name>
</gene>
<dbReference type="VEuPathDB" id="TriTrypDB:TCSYLVIO_002317"/>
<dbReference type="VEuPathDB" id="TriTrypDB:TCDM_01285"/>
<dbReference type="SMART" id="SM00220">
    <property type="entry name" value="S_TKc"/>
    <property type="match status" value="1"/>
</dbReference>
<dbReference type="VEuPathDB" id="TriTrypDB:ECC02_004557"/>
<dbReference type="Gene3D" id="1.10.510.10">
    <property type="entry name" value="Transferase(Phosphotransferase) domain 1"/>
    <property type="match status" value="1"/>
</dbReference>
<evidence type="ECO:0000256" key="7">
    <source>
        <dbReference type="ARBA" id="ARBA00047899"/>
    </source>
</evidence>
<feature type="compositionally biased region" description="Low complexity" evidence="10">
    <location>
        <begin position="229"/>
        <end position="245"/>
    </location>
</feature>
<accession>A0A2V2UV83</accession>
<dbReference type="VEuPathDB" id="TriTrypDB:TcBrA4_0106480"/>
<feature type="compositionally biased region" description="Low complexity" evidence="10">
    <location>
        <begin position="374"/>
        <end position="388"/>
    </location>
</feature>
<dbReference type="PROSITE" id="PS50011">
    <property type="entry name" value="PROTEIN_KINASE_DOM"/>
    <property type="match status" value="1"/>
</dbReference>
<dbReference type="VEuPathDB" id="TriTrypDB:TcG_03145"/>
<dbReference type="InterPro" id="IPR017441">
    <property type="entry name" value="Protein_kinase_ATP_BS"/>
</dbReference>
<protein>
    <recommendedName>
        <fullName evidence="1">non-specific serine/threonine protein kinase</fullName>
        <ecNumber evidence="1">2.7.11.1</ecNumber>
    </recommendedName>
</protein>
<dbReference type="InterPro" id="IPR008271">
    <property type="entry name" value="Ser/Thr_kinase_AS"/>
</dbReference>
<evidence type="ECO:0000256" key="1">
    <source>
        <dbReference type="ARBA" id="ARBA00012513"/>
    </source>
</evidence>
<keyword evidence="2" id="KW-0723">Serine/threonine-protein kinase</keyword>
<dbReference type="EMBL" id="PRFC01000447">
    <property type="protein sequence ID" value="PWU88039.1"/>
    <property type="molecule type" value="Genomic_DNA"/>
</dbReference>
<evidence type="ECO:0000313" key="12">
    <source>
        <dbReference type="EMBL" id="KAF5222276.1"/>
    </source>
</evidence>
<dbReference type="PANTHER" id="PTHR47634:SF9">
    <property type="entry name" value="PROTEIN KINASE DOMAIN-CONTAINING PROTEIN-RELATED"/>
    <property type="match status" value="1"/>
</dbReference>
<dbReference type="VEuPathDB" id="TriTrypDB:TcCLB.477079.10"/>
<feature type="domain" description="Protein kinase" evidence="11">
    <location>
        <begin position="462"/>
        <end position="865"/>
    </location>
</feature>
<dbReference type="VEuPathDB" id="TriTrypDB:C3747_447g13"/>
<feature type="compositionally biased region" description="Polar residues" evidence="10">
    <location>
        <begin position="213"/>
        <end position="225"/>
    </location>
</feature>
<keyword evidence="4 9" id="KW-0547">Nucleotide-binding</keyword>
<dbReference type="VEuPathDB" id="TriTrypDB:BCY84_13427"/>
<dbReference type="Proteomes" id="UP000246078">
    <property type="component" value="Unassembled WGS sequence"/>
</dbReference>
<dbReference type="VEuPathDB" id="TriTrypDB:Tc_MARK_1038"/>
<organism evidence="13 14">
    <name type="scientific">Trypanosoma cruzi</name>
    <dbReference type="NCBI Taxonomy" id="5693"/>
    <lineage>
        <taxon>Eukaryota</taxon>
        <taxon>Discoba</taxon>
        <taxon>Euglenozoa</taxon>
        <taxon>Kinetoplastea</taxon>
        <taxon>Metakinetoplastina</taxon>
        <taxon>Trypanosomatida</taxon>
        <taxon>Trypanosomatidae</taxon>
        <taxon>Trypanosoma</taxon>
        <taxon>Schizotrypanum</taxon>
    </lineage>
</organism>
<reference evidence="12 15" key="2">
    <citation type="journal article" date="2019" name="Genome Biol. Evol.">
        <title>Nanopore Sequencing Significantly Improves Genome Assembly of the Protozoan Parasite Trypanosoma cruzi.</title>
        <authorList>
            <person name="Diaz-Viraque F."/>
            <person name="Pita S."/>
            <person name="Greif G."/>
            <person name="de Souza R.C.M."/>
            <person name="Iraola G."/>
            <person name="Robello C."/>
        </authorList>
    </citation>
    <scope>NUCLEOTIDE SEQUENCE [LARGE SCALE GENOMIC DNA]</scope>
    <source>
        <strain evidence="12 15">Berenice</strain>
    </source>
</reference>
<evidence type="ECO:0000256" key="3">
    <source>
        <dbReference type="ARBA" id="ARBA00022679"/>
    </source>
</evidence>
<dbReference type="InterPro" id="IPR051334">
    <property type="entry name" value="SRPK"/>
</dbReference>
<dbReference type="VEuPathDB" id="TriTrypDB:TcCLB.508215.3"/>
<dbReference type="InterPro" id="IPR000719">
    <property type="entry name" value="Prot_kinase_dom"/>
</dbReference>
<dbReference type="Proteomes" id="UP000583944">
    <property type="component" value="Unassembled WGS sequence"/>
</dbReference>
<feature type="region of interest" description="Disordered" evidence="10">
    <location>
        <begin position="166"/>
        <end position="249"/>
    </location>
</feature>
<proteinExistence type="predicted"/>
<evidence type="ECO:0000313" key="14">
    <source>
        <dbReference type="Proteomes" id="UP000246078"/>
    </source>
</evidence>